<organism evidence="5">
    <name type="scientific">Hydatigena taeniaeformis</name>
    <name type="common">Feline tapeworm</name>
    <name type="synonym">Taenia taeniaeformis</name>
    <dbReference type="NCBI Taxonomy" id="6205"/>
    <lineage>
        <taxon>Eukaryota</taxon>
        <taxon>Metazoa</taxon>
        <taxon>Spiralia</taxon>
        <taxon>Lophotrochozoa</taxon>
        <taxon>Platyhelminthes</taxon>
        <taxon>Cestoda</taxon>
        <taxon>Eucestoda</taxon>
        <taxon>Cyclophyllidea</taxon>
        <taxon>Taeniidae</taxon>
        <taxon>Hydatigera</taxon>
    </lineage>
</organism>
<evidence type="ECO:0000313" key="5">
    <source>
        <dbReference type="WBParaSite" id="TTAC_0000489701-mRNA-1"/>
    </source>
</evidence>
<evidence type="ECO:0000256" key="1">
    <source>
        <dbReference type="SAM" id="Coils"/>
    </source>
</evidence>
<evidence type="ECO:0000313" key="3">
    <source>
        <dbReference type="EMBL" id="VDM25813.1"/>
    </source>
</evidence>
<evidence type="ECO:0000256" key="2">
    <source>
        <dbReference type="SAM" id="MobiDB-lite"/>
    </source>
</evidence>
<dbReference type="Proteomes" id="UP000274429">
    <property type="component" value="Unassembled WGS sequence"/>
</dbReference>
<gene>
    <name evidence="3" type="ORF">TTAC_LOCUS4881</name>
</gene>
<reference evidence="3 4" key="2">
    <citation type="submission" date="2018-11" db="EMBL/GenBank/DDBJ databases">
        <authorList>
            <consortium name="Pathogen Informatics"/>
        </authorList>
    </citation>
    <scope>NUCLEOTIDE SEQUENCE [LARGE SCALE GENOMIC DNA]</scope>
</reference>
<proteinExistence type="predicted"/>
<dbReference type="WBParaSite" id="TTAC_0000489701-mRNA-1">
    <property type="protein sequence ID" value="TTAC_0000489701-mRNA-1"/>
    <property type="gene ID" value="TTAC_0000489701"/>
</dbReference>
<keyword evidence="1" id="KW-0175">Coiled coil</keyword>
<name>A0A0R3WVV7_HYDTA</name>
<dbReference type="OrthoDB" id="6262739at2759"/>
<protein>
    <submittedName>
        <fullName evidence="5">Coiled-coil domain-containing protein 153</fullName>
    </submittedName>
</protein>
<sequence length="214" mass="24732">MPLKSKKSRKVVKKSKGKRKSRKSTKASAKKKKSPTLAVDPVERQAAKSRALEARLYFQLADISNKKMQLERARDLQARAESELETYKETMEEVSAFTTWQHEHTVERLTDRLRVLTTANADLTQEKNDLQAKLDAAMEESKFTIASRDAEIARLNDLIKESYYKYERAFGMFADRLVQKLTEDWEGEKPFLKDLEENTNAEFLQCGLISTFDE</sequence>
<accession>A0A0R3WVV7</accession>
<feature type="compositionally biased region" description="Basic residues" evidence="2">
    <location>
        <begin position="1"/>
        <end position="34"/>
    </location>
</feature>
<feature type="region of interest" description="Disordered" evidence="2">
    <location>
        <begin position="1"/>
        <end position="44"/>
    </location>
</feature>
<dbReference type="EMBL" id="UYWX01005578">
    <property type="protein sequence ID" value="VDM25813.1"/>
    <property type="molecule type" value="Genomic_DNA"/>
</dbReference>
<dbReference type="AlphaFoldDB" id="A0A0R3WVV7"/>
<keyword evidence="4" id="KW-1185">Reference proteome</keyword>
<feature type="coiled-coil region" evidence="1">
    <location>
        <begin position="63"/>
        <end position="140"/>
    </location>
</feature>
<evidence type="ECO:0000313" key="4">
    <source>
        <dbReference type="Proteomes" id="UP000274429"/>
    </source>
</evidence>
<reference evidence="5" key="1">
    <citation type="submission" date="2017-02" db="UniProtKB">
        <authorList>
            <consortium name="WormBaseParasite"/>
        </authorList>
    </citation>
    <scope>IDENTIFICATION</scope>
</reference>